<dbReference type="Proteomes" id="UP000887568">
    <property type="component" value="Unplaced"/>
</dbReference>
<proteinExistence type="predicted"/>
<dbReference type="PANTHER" id="PTHR34533">
    <property type="entry name" value="TRANSMEMBRANE PROTEIN CCDC163"/>
    <property type="match status" value="1"/>
</dbReference>
<evidence type="ECO:0000313" key="3">
    <source>
        <dbReference type="EnsemblMetazoa" id="XP_038069340.1"/>
    </source>
</evidence>
<feature type="region of interest" description="Disordered" evidence="2">
    <location>
        <begin position="270"/>
        <end position="291"/>
    </location>
</feature>
<sequence>MQTKMSRDWEHNFTSIVKETESNLAKVRQSLNDSRYSHRSNGSHPLNTYSAKPSTLPRSYVTSSSFLNDYTGRSDWRPHSGYQSQYTHSASSEGDSLPNSSAESPALVAMLTEKIDNQAKTIQSLGRQVDSLERERDRNQTYLRRLDQELSSVNQRLQEGGVMLETERKVEAWKREVTLQLGDLQGQVTAQRRGGHDGGYRGDEVVDALTREVHDFKRQMQEDLAVCRRDVESLNTRLMRHEIDISSNQADGKDLGRRLDHMDRTLLSVADSQRSHSRELNHTLQGRQTSDQELLQLRSELSRLMSTVERLESDTLTGSQRMAEEQLSMLKLNSPHHNGPSTINSQGRLPTSKGNAEIGRWKMTAPSKKASKPLRRAMAQPTQQPLSDSDDLDASLSLSLASSDSEEFSLDLPPHRAKNVQRSMKSAYTRDDESSDAYSELTSALVGHDPTLDLVDLASTPSISSIELDADLL</sequence>
<feature type="coiled-coil region" evidence="1">
    <location>
        <begin position="115"/>
        <end position="149"/>
    </location>
</feature>
<dbReference type="RefSeq" id="XP_038069340.1">
    <property type="nucleotide sequence ID" value="XM_038213412.1"/>
</dbReference>
<evidence type="ECO:0000313" key="4">
    <source>
        <dbReference type="Proteomes" id="UP000887568"/>
    </source>
</evidence>
<name>A0A914AYW1_PATMI</name>
<dbReference type="GeneID" id="119738512"/>
<feature type="region of interest" description="Disordered" evidence="2">
    <location>
        <begin position="77"/>
        <end position="103"/>
    </location>
</feature>
<protein>
    <submittedName>
        <fullName evidence="3">Uncharacterized protein</fullName>
    </submittedName>
</protein>
<feature type="compositionally biased region" description="Polar residues" evidence="2">
    <location>
        <begin position="282"/>
        <end position="291"/>
    </location>
</feature>
<keyword evidence="1" id="KW-0175">Coiled coil</keyword>
<dbReference type="AlphaFoldDB" id="A0A914AYW1"/>
<keyword evidence="4" id="KW-1185">Reference proteome</keyword>
<evidence type="ECO:0000256" key="2">
    <source>
        <dbReference type="SAM" id="MobiDB-lite"/>
    </source>
</evidence>
<feature type="region of interest" description="Disordered" evidence="2">
    <location>
        <begin position="33"/>
        <end position="57"/>
    </location>
</feature>
<dbReference type="EnsemblMetazoa" id="XM_038213412.1">
    <property type="protein sequence ID" value="XP_038069340.1"/>
    <property type="gene ID" value="LOC119738512"/>
</dbReference>
<dbReference type="InterPro" id="IPR039284">
    <property type="entry name" value="CCDC159/163"/>
</dbReference>
<feature type="compositionally biased region" description="Polar residues" evidence="2">
    <location>
        <begin position="335"/>
        <end position="354"/>
    </location>
</feature>
<dbReference type="PANTHER" id="PTHR34533:SF3">
    <property type="entry name" value="BICD FAMILY-LIKE CARGO ADAPTER 2"/>
    <property type="match status" value="1"/>
</dbReference>
<feature type="region of interest" description="Disordered" evidence="2">
    <location>
        <begin position="332"/>
        <end position="393"/>
    </location>
</feature>
<dbReference type="OMA" id="MEVNWEN"/>
<feature type="compositionally biased region" description="Polar residues" evidence="2">
    <location>
        <begin position="81"/>
        <end position="103"/>
    </location>
</feature>
<organism evidence="3 4">
    <name type="scientific">Patiria miniata</name>
    <name type="common">Bat star</name>
    <name type="synonym">Asterina miniata</name>
    <dbReference type="NCBI Taxonomy" id="46514"/>
    <lineage>
        <taxon>Eukaryota</taxon>
        <taxon>Metazoa</taxon>
        <taxon>Echinodermata</taxon>
        <taxon>Eleutherozoa</taxon>
        <taxon>Asterozoa</taxon>
        <taxon>Asteroidea</taxon>
        <taxon>Valvatacea</taxon>
        <taxon>Valvatida</taxon>
        <taxon>Asterinidae</taxon>
        <taxon>Patiria</taxon>
    </lineage>
</organism>
<evidence type="ECO:0000256" key="1">
    <source>
        <dbReference type="SAM" id="Coils"/>
    </source>
</evidence>
<accession>A0A914AYW1</accession>
<reference evidence="3" key="1">
    <citation type="submission" date="2022-11" db="UniProtKB">
        <authorList>
            <consortium name="EnsemblMetazoa"/>
        </authorList>
    </citation>
    <scope>IDENTIFICATION</scope>
</reference>
<dbReference type="OrthoDB" id="9904351at2759"/>